<keyword evidence="9" id="KW-0460">Magnesium</keyword>
<evidence type="ECO:0000256" key="5">
    <source>
        <dbReference type="ARBA" id="ARBA00022723"/>
    </source>
</evidence>
<evidence type="ECO:0000259" key="13">
    <source>
        <dbReference type="SMART" id="SM00562"/>
    </source>
</evidence>
<evidence type="ECO:0000256" key="4">
    <source>
        <dbReference type="ARBA" id="ARBA00022679"/>
    </source>
</evidence>
<dbReference type="InterPro" id="IPR036850">
    <property type="entry name" value="NDK-like_dom_sf"/>
</dbReference>
<evidence type="ECO:0000256" key="1">
    <source>
        <dbReference type="ARBA" id="ARBA00001946"/>
    </source>
</evidence>
<evidence type="ECO:0000256" key="11">
    <source>
        <dbReference type="PROSITE-ProRule" id="PRU00706"/>
    </source>
</evidence>
<dbReference type="PRINTS" id="PR01243">
    <property type="entry name" value="NUCDPKINASE"/>
</dbReference>
<sequence>MRHGPGPIPAIFRLPGPGRYSARRTRNYCRGANRPPAAGKGAGEKWGVPMTETAPDAELSPERTLVLIKPDAVLRGLSGRILSRFEDIGLKIVAVKTVRMDAELIRRHYADLEERLGTEIYLRTAAFMSQGPVISLVLEGFDVVATVRKLIGAACPNEAAPGTIRGDLSHFSSSASIATGKGMANLVHASANREEAAYEIGVWFAKEELLEYRTLAEQLMY</sequence>
<dbReference type="EC" id="2.7.4.6" evidence="3"/>
<dbReference type="InterPro" id="IPR001564">
    <property type="entry name" value="Nucleoside_diP_kinase"/>
</dbReference>
<dbReference type="EMBL" id="BNCD01000029">
    <property type="protein sequence ID" value="GHH87690.1"/>
    <property type="molecule type" value="Genomic_DNA"/>
</dbReference>
<dbReference type="GO" id="GO:0046872">
    <property type="term" value="F:metal ion binding"/>
    <property type="evidence" value="ECO:0007669"/>
    <property type="project" value="UniProtKB-KW"/>
</dbReference>
<dbReference type="PANTHER" id="PTHR11349">
    <property type="entry name" value="NUCLEOSIDE DIPHOSPHATE KINASE"/>
    <property type="match status" value="1"/>
</dbReference>
<evidence type="ECO:0000256" key="12">
    <source>
        <dbReference type="RuleBase" id="RU004011"/>
    </source>
</evidence>
<reference evidence="14" key="1">
    <citation type="journal article" date="2014" name="Int. J. Syst. Evol. Microbiol.">
        <title>Complete genome sequence of Corynebacterium casei LMG S-19264T (=DSM 44701T), isolated from a smear-ripened cheese.</title>
        <authorList>
            <consortium name="US DOE Joint Genome Institute (JGI-PGF)"/>
            <person name="Walter F."/>
            <person name="Albersmeier A."/>
            <person name="Kalinowski J."/>
            <person name="Ruckert C."/>
        </authorList>
    </citation>
    <scope>NUCLEOTIDE SEQUENCE</scope>
    <source>
        <strain evidence="14">JCM 5069</strain>
    </source>
</reference>
<comment type="caution">
    <text evidence="14">The sequence shown here is derived from an EMBL/GenBank/DDBJ whole genome shotgun (WGS) entry which is preliminary data.</text>
</comment>
<proteinExistence type="inferred from homology"/>
<organism evidence="14 15">
    <name type="scientific">Streptomyces sulfonofaciens</name>
    <dbReference type="NCBI Taxonomy" id="68272"/>
    <lineage>
        <taxon>Bacteria</taxon>
        <taxon>Bacillati</taxon>
        <taxon>Actinomycetota</taxon>
        <taxon>Actinomycetes</taxon>
        <taxon>Kitasatosporales</taxon>
        <taxon>Streptomycetaceae</taxon>
        <taxon>Streptomyces</taxon>
    </lineage>
</organism>
<dbReference type="Gene3D" id="3.30.70.141">
    <property type="entry name" value="Nucleoside diphosphate kinase-like domain"/>
    <property type="match status" value="1"/>
</dbReference>
<dbReference type="InterPro" id="IPR034907">
    <property type="entry name" value="NDK-like_dom"/>
</dbReference>
<dbReference type="Proteomes" id="UP000603708">
    <property type="component" value="Unassembled WGS sequence"/>
</dbReference>
<dbReference type="GO" id="GO:0005524">
    <property type="term" value="F:ATP binding"/>
    <property type="evidence" value="ECO:0007669"/>
    <property type="project" value="UniProtKB-KW"/>
</dbReference>
<dbReference type="SMART" id="SM00562">
    <property type="entry name" value="NDK"/>
    <property type="match status" value="1"/>
</dbReference>
<evidence type="ECO:0000313" key="14">
    <source>
        <dbReference type="EMBL" id="GHH87690.1"/>
    </source>
</evidence>
<evidence type="ECO:0000256" key="6">
    <source>
        <dbReference type="ARBA" id="ARBA00022741"/>
    </source>
</evidence>
<dbReference type="Pfam" id="PF00334">
    <property type="entry name" value="NDK"/>
    <property type="match status" value="1"/>
</dbReference>
<gene>
    <name evidence="14" type="ORF">GCM10018793_64570</name>
</gene>
<keyword evidence="6" id="KW-0547">Nucleotide-binding</keyword>
<evidence type="ECO:0000313" key="15">
    <source>
        <dbReference type="Proteomes" id="UP000603708"/>
    </source>
</evidence>
<dbReference type="GO" id="GO:0006228">
    <property type="term" value="P:UTP biosynthetic process"/>
    <property type="evidence" value="ECO:0007669"/>
    <property type="project" value="InterPro"/>
</dbReference>
<keyword evidence="7" id="KW-0418">Kinase</keyword>
<dbReference type="CDD" id="cd04413">
    <property type="entry name" value="NDPk_I"/>
    <property type="match status" value="1"/>
</dbReference>
<keyword evidence="10" id="KW-0546">Nucleotide metabolism</keyword>
<dbReference type="PROSITE" id="PS51374">
    <property type="entry name" value="NDPK_LIKE"/>
    <property type="match status" value="1"/>
</dbReference>
<dbReference type="FunFam" id="3.30.70.141:FF:000017">
    <property type="entry name" value="Nucleoside diphosphate kinase"/>
    <property type="match status" value="1"/>
</dbReference>
<name>A0A919GPU6_9ACTN</name>
<evidence type="ECO:0000256" key="9">
    <source>
        <dbReference type="ARBA" id="ARBA00022842"/>
    </source>
</evidence>
<comment type="similarity">
    <text evidence="2 11 12">Belongs to the NDK family.</text>
</comment>
<evidence type="ECO:0000256" key="10">
    <source>
        <dbReference type="ARBA" id="ARBA00023080"/>
    </source>
</evidence>
<dbReference type="GO" id="GO:0006241">
    <property type="term" value="P:CTP biosynthetic process"/>
    <property type="evidence" value="ECO:0007669"/>
    <property type="project" value="InterPro"/>
</dbReference>
<dbReference type="GO" id="GO:0006183">
    <property type="term" value="P:GTP biosynthetic process"/>
    <property type="evidence" value="ECO:0007669"/>
    <property type="project" value="InterPro"/>
</dbReference>
<feature type="domain" description="Nucleoside diphosphate kinase-like" evidence="13">
    <location>
        <begin position="61"/>
        <end position="211"/>
    </location>
</feature>
<evidence type="ECO:0000256" key="7">
    <source>
        <dbReference type="ARBA" id="ARBA00022777"/>
    </source>
</evidence>
<dbReference type="AlphaFoldDB" id="A0A919GPU6"/>
<evidence type="ECO:0000256" key="8">
    <source>
        <dbReference type="ARBA" id="ARBA00022840"/>
    </source>
</evidence>
<reference evidence="14" key="2">
    <citation type="submission" date="2020-09" db="EMBL/GenBank/DDBJ databases">
        <authorList>
            <person name="Sun Q."/>
            <person name="Ohkuma M."/>
        </authorList>
    </citation>
    <scope>NUCLEOTIDE SEQUENCE</scope>
    <source>
        <strain evidence="14">JCM 5069</strain>
    </source>
</reference>
<accession>A0A919GPU6</accession>
<protein>
    <recommendedName>
        <fullName evidence="3">nucleoside-diphosphate kinase</fullName>
        <ecNumber evidence="3">2.7.4.6</ecNumber>
    </recommendedName>
</protein>
<keyword evidence="4" id="KW-0808">Transferase</keyword>
<keyword evidence="8" id="KW-0067">ATP-binding</keyword>
<evidence type="ECO:0000256" key="3">
    <source>
        <dbReference type="ARBA" id="ARBA00012966"/>
    </source>
</evidence>
<dbReference type="GO" id="GO:0004550">
    <property type="term" value="F:nucleoside diphosphate kinase activity"/>
    <property type="evidence" value="ECO:0007669"/>
    <property type="project" value="UniProtKB-EC"/>
</dbReference>
<keyword evidence="15" id="KW-1185">Reference proteome</keyword>
<comment type="caution">
    <text evidence="11">Lacks conserved residue(s) required for the propagation of feature annotation.</text>
</comment>
<evidence type="ECO:0000256" key="2">
    <source>
        <dbReference type="ARBA" id="ARBA00008142"/>
    </source>
</evidence>
<keyword evidence="5" id="KW-0479">Metal-binding</keyword>
<comment type="cofactor">
    <cofactor evidence="1">
        <name>Mg(2+)</name>
        <dbReference type="ChEBI" id="CHEBI:18420"/>
    </cofactor>
</comment>
<dbReference type="SUPFAM" id="SSF54919">
    <property type="entry name" value="Nucleoside diphosphate kinase, NDK"/>
    <property type="match status" value="1"/>
</dbReference>